<evidence type="ECO:0000313" key="2">
    <source>
        <dbReference type="EMBL" id="JAB68578.1"/>
    </source>
</evidence>
<dbReference type="GO" id="GO:0003677">
    <property type="term" value="F:DNA binding"/>
    <property type="evidence" value="ECO:0007669"/>
    <property type="project" value="InterPro"/>
</dbReference>
<dbReference type="Pfam" id="PF10523">
    <property type="entry name" value="BEN"/>
    <property type="match status" value="1"/>
</dbReference>
<sequence length="139" mass="15103">MTKRMKRSLVIAEELCLRPAAAEAPPPNVVPSVQVDIGSNVLVDQYLLRQLELSETAPGPFSRGLLCIVFTKEERAGKSLFGKKSNSHKDEPVKPGLDPVRVNAVIAYTCTKFGAVEKVVKGSLSSLLSKKPPPVHKQQ</sequence>
<reference evidence="2" key="1">
    <citation type="journal article" date="2015" name="Sci. Rep.">
        <title>Tissue- and time-dependent transcription in Ixodes ricinus salivary glands and midguts when blood feeding on the vertebrate host.</title>
        <authorList>
            <person name="Kotsyfakis M."/>
            <person name="Schwarz A."/>
            <person name="Erhart J."/>
            <person name="Ribeiro J.M."/>
        </authorList>
    </citation>
    <scope>NUCLEOTIDE SEQUENCE</scope>
    <source>
        <tissue evidence="2">Salivary gland and midgut</tissue>
    </source>
</reference>
<accession>V5H725</accession>
<protein>
    <recommendedName>
        <fullName evidence="1">BEN domain-containing protein</fullName>
    </recommendedName>
</protein>
<evidence type="ECO:0000259" key="1">
    <source>
        <dbReference type="PROSITE" id="PS51457"/>
    </source>
</evidence>
<proteinExistence type="evidence at transcript level"/>
<dbReference type="PROSITE" id="PS51457">
    <property type="entry name" value="BEN"/>
    <property type="match status" value="1"/>
</dbReference>
<dbReference type="EMBL" id="GANP01015890">
    <property type="protein sequence ID" value="JAB68578.1"/>
    <property type="molecule type" value="mRNA"/>
</dbReference>
<feature type="domain" description="BEN" evidence="1">
    <location>
        <begin position="38"/>
        <end position="139"/>
    </location>
</feature>
<organism evidence="2">
    <name type="scientific">Ixodes ricinus</name>
    <name type="common">Common tick</name>
    <name type="synonym">Acarus ricinus</name>
    <dbReference type="NCBI Taxonomy" id="34613"/>
    <lineage>
        <taxon>Eukaryota</taxon>
        <taxon>Metazoa</taxon>
        <taxon>Ecdysozoa</taxon>
        <taxon>Arthropoda</taxon>
        <taxon>Chelicerata</taxon>
        <taxon>Arachnida</taxon>
        <taxon>Acari</taxon>
        <taxon>Parasitiformes</taxon>
        <taxon>Ixodida</taxon>
        <taxon>Ixodoidea</taxon>
        <taxon>Ixodidae</taxon>
        <taxon>Ixodinae</taxon>
        <taxon>Ixodes</taxon>
    </lineage>
</organism>
<dbReference type="InterPro" id="IPR018379">
    <property type="entry name" value="BEN_domain"/>
</dbReference>
<dbReference type="AlphaFoldDB" id="V5H725"/>
<dbReference type="Gene3D" id="1.10.10.2590">
    <property type="entry name" value="BEN domain"/>
    <property type="match status" value="1"/>
</dbReference>
<name>V5H725_IXORI</name>